<dbReference type="PROSITE" id="PS50818">
    <property type="entry name" value="INTEIN_C_TER"/>
    <property type="match status" value="1"/>
</dbReference>
<feature type="domain" description="ATP-cone" evidence="11">
    <location>
        <begin position="2"/>
        <end position="92"/>
    </location>
</feature>
<evidence type="ECO:0000256" key="10">
    <source>
        <dbReference type="SAM" id="MobiDB-lite"/>
    </source>
</evidence>
<dbReference type="PROSITE" id="PS51161">
    <property type="entry name" value="ATP_CONE"/>
    <property type="match status" value="1"/>
</dbReference>
<dbReference type="CDD" id="cd00081">
    <property type="entry name" value="Hint"/>
    <property type="match status" value="1"/>
</dbReference>
<dbReference type="GO" id="GO:0016539">
    <property type="term" value="P:intein-mediated protein splicing"/>
    <property type="evidence" value="ECO:0007669"/>
    <property type="project" value="InterPro"/>
</dbReference>
<keyword evidence="6 9" id="KW-0560">Oxidoreductase</keyword>
<dbReference type="UniPathway" id="UPA00326"/>
<comment type="function">
    <text evidence="9">Provides the precursors necessary for DNA synthesis. Catalyzes the biosynthesis of deoxyribonucleotides from the corresponding ribonucleotides.</text>
</comment>
<dbReference type="GO" id="GO:0005524">
    <property type="term" value="F:ATP binding"/>
    <property type="evidence" value="ECO:0007669"/>
    <property type="project" value="UniProtKB-UniRule"/>
</dbReference>
<dbReference type="SUPFAM" id="SSF51998">
    <property type="entry name" value="PFL-like glycyl radical enzymes"/>
    <property type="match status" value="1"/>
</dbReference>
<dbReference type="InterPro" id="IPR036844">
    <property type="entry name" value="Hint_dom_sf"/>
</dbReference>
<keyword evidence="13" id="KW-1185">Reference proteome</keyword>
<evidence type="ECO:0000313" key="13">
    <source>
        <dbReference type="Proteomes" id="UP000028741"/>
    </source>
</evidence>
<dbReference type="EMBL" id="KJ716335">
    <property type="protein sequence ID" value="AHZ60166.1"/>
    <property type="molecule type" value="Genomic_DNA"/>
</dbReference>
<sequence length="1100" mass="123550">MINVIKRDGSSVPFDIEKLHAVVDRACDGLAGVSMSEVISASKIQFTDNMRTDRIQDILIQAAASLISVDKPNYQYVAARLKSYDLRKAVYGQYKPPHLLDIFVNNIKRRVYDREFLDLYTTEEFNELNDVINHKRDKNFTWAAMGQLTEKYLLRDRSRKDGKVFYETPQVMYMGIAMALFSNWDKDSRLEMVKKFYEYASTGKFSLPTPIMAGVRTPTRQFSSCVLIKTGDTLDSINATAKTIVDYVSKRAGIGFDFGAIRGIGSPIRGGEMVHTGLIPFIKYLTGALKSCSQGGIRGGAATGYIPLWHYQFDDVVVLKNNRGTEENRERRIDYGIQINRVMFERLVAKQPLYLFDPKDNPDMYEAYFADVDKFRTLYENMIKAADAGICRAKKLQAEEVFQMLLDQRSDTGRIYIAFVDHMNQYSPFNLDTIYSSNLCFTGDTMVAAADGRNMVSIKELADWSSYDKKFPVYSARPSKKNDGGWVTEIKMAKAAKTGVREVVEVLLSNGQTFRCTPDHPLALSDARGDYPYVEARHAVGQKLKGFYTTMSENKYRRINSVSNGLSNQHRMIYEFYDGPLDPGNHIDHIVDDAVVLDEIGNLRSIPAEDNFAKKSASMSGVGNPSNPAVKADKARAVHNCSVRTSMERNPKFKGMSNQDILDLAWEMKDNGEMVTLPRMVKKSPSMPNSFSKNRFGGKFSNLTNMLEVGARTIEPFEHKEKLVVSNVSREAPMEDPTVVSITPAGVEDVYDLTVDDNHNFFIVTNDDPMSSEGILVHNCLEIALPTREFQQYDDESGRVALCTLASFNLTAFEDPTEMEDVAFVLVSALDMLLEYQDYPAIQARKAVEDYRPLGIGIVNVAHFLAKNFTGYGSPAGLEMLDAWMAHLHYYLVKASNRLAMKFGACKRGTIHGMGQVTADLQPLPLDILPNGKKPEGMAYGLDWDELKDDLKTYGIRNATLLAVAPTESSSQVLNATNGIEPPKGLVSVKGSKDGAYKQVVPDVETLGPLYDLKWDLECIEYLKTAAVIQRWVDQSISTNTWYDPEKYPDGKIPRAKMMQDILSFYMWGGKTLYYNTNKDAKEDEELKQAEEPGCDSCIV</sequence>
<dbReference type="NCBIfam" id="TIGR01445">
    <property type="entry name" value="intein_Nterm"/>
    <property type="match status" value="1"/>
</dbReference>
<dbReference type="InterPro" id="IPR013509">
    <property type="entry name" value="RNR_lsu_N"/>
</dbReference>
<dbReference type="Proteomes" id="UP000028741">
    <property type="component" value="Segment"/>
</dbReference>
<dbReference type="PROSITE" id="PS00089">
    <property type="entry name" value="RIBORED_LARGE"/>
    <property type="match status" value="1"/>
</dbReference>
<dbReference type="PANTHER" id="PTHR11573">
    <property type="entry name" value="RIBONUCLEOSIDE-DIPHOSPHATE REDUCTASE LARGE CHAIN"/>
    <property type="match status" value="1"/>
</dbReference>
<dbReference type="NCBIfam" id="TIGR01443">
    <property type="entry name" value="intein_Cterm"/>
    <property type="match status" value="1"/>
</dbReference>
<feature type="region of interest" description="Disordered" evidence="10">
    <location>
        <begin position="617"/>
        <end position="636"/>
    </location>
</feature>
<keyword evidence="5 8" id="KW-0067">ATP-binding</keyword>
<evidence type="ECO:0000256" key="5">
    <source>
        <dbReference type="ARBA" id="ARBA00022840"/>
    </source>
</evidence>
<evidence type="ECO:0000256" key="4">
    <source>
        <dbReference type="ARBA" id="ARBA00022741"/>
    </source>
</evidence>
<comment type="similarity">
    <text evidence="1 9">Belongs to the ribonucleoside diphosphate reductase large chain family.</text>
</comment>
<name>A0A075E0Q8_9CAUD</name>
<dbReference type="RefSeq" id="YP_009102875.1">
    <property type="nucleotide sequence ID" value="NC_025452.1"/>
</dbReference>
<dbReference type="GO" id="GO:0004748">
    <property type="term" value="F:ribonucleoside-diphosphate reductase activity, thioredoxin disulfide as acceptor"/>
    <property type="evidence" value="ECO:0007669"/>
    <property type="project" value="UniProtKB-EC"/>
</dbReference>
<dbReference type="GO" id="GO:0009263">
    <property type="term" value="P:deoxyribonucleotide biosynthetic process"/>
    <property type="evidence" value="ECO:0007669"/>
    <property type="project" value="UniProtKB-KW"/>
</dbReference>
<gene>
    <name evidence="12" type="ORF">DA66_0035</name>
</gene>
<dbReference type="EC" id="1.17.4.1" evidence="2 9"/>
<dbReference type="Gene3D" id="3.20.70.20">
    <property type="match status" value="2"/>
</dbReference>
<dbReference type="InterPro" id="IPR039718">
    <property type="entry name" value="Rrm1"/>
</dbReference>
<evidence type="ECO:0000256" key="8">
    <source>
        <dbReference type="PROSITE-ProRule" id="PRU00492"/>
    </source>
</evidence>
<dbReference type="InterPro" id="IPR006141">
    <property type="entry name" value="Intein_N"/>
</dbReference>
<evidence type="ECO:0000256" key="7">
    <source>
        <dbReference type="ARBA" id="ARBA00023116"/>
    </source>
</evidence>
<keyword evidence="4 8" id="KW-0547">Nucleotide-binding</keyword>
<comment type="catalytic activity">
    <reaction evidence="9">
        <text>a 2'-deoxyribonucleoside 5'-diphosphate + [thioredoxin]-disulfide + H2O = a ribonucleoside 5'-diphosphate + [thioredoxin]-dithiol</text>
        <dbReference type="Rhea" id="RHEA:23252"/>
        <dbReference type="Rhea" id="RHEA-COMP:10698"/>
        <dbReference type="Rhea" id="RHEA-COMP:10700"/>
        <dbReference type="ChEBI" id="CHEBI:15377"/>
        <dbReference type="ChEBI" id="CHEBI:29950"/>
        <dbReference type="ChEBI" id="CHEBI:50058"/>
        <dbReference type="ChEBI" id="CHEBI:57930"/>
        <dbReference type="ChEBI" id="CHEBI:73316"/>
        <dbReference type="EC" id="1.17.4.1"/>
    </reaction>
</comment>
<dbReference type="InterPro" id="IPR000788">
    <property type="entry name" value="RNR_lg_C"/>
</dbReference>
<protein>
    <recommendedName>
        <fullName evidence="2 9">Ribonucleoside-diphosphate reductase</fullName>
        <ecNumber evidence="2 9">1.17.4.1</ecNumber>
    </recommendedName>
</protein>
<accession>A0A075E0Q8</accession>
<dbReference type="Pfam" id="PF03477">
    <property type="entry name" value="ATP-cone"/>
    <property type="match status" value="1"/>
</dbReference>
<evidence type="ECO:0000256" key="3">
    <source>
        <dbReference type="ARBA" id="ARBA00022533"/>
    </source>
</evidence>
<evidence type="ECO:0000256" key="2">
    <source>
        <dbReference type="ARBA" id="ARBA00012274"/>
    </source>
</evidence>
<dbReference type="InterPro" id="IPR013346">
    <property type="entry name" value="NrdE_NrdA_C"/>
</dbReference>
<dbReference type="Pfam" id="PF02867">
    <property type="entry name" value="Ribonuc_red_lgC"/>
    <property type="match status" value="1"/>
</dbReference>
<evidence type="ECO:0000256" key="6">
    <source>
        <dbReference type="ARBA" id="ARBA00023002"/>
    </source>
</evidence>
<dbReference type="KEGG" id="vg:22113357"/>
<organism evidence="12 13">
    <name type="scientific">Dickeya phage RC-2014</name>
    <dbReference type="NCBI Taxonomy" id="1477406"/>
    <lineage>
        <taxon>Viruses</taxon>
        <taxon>Duplodnaviria</taxon>
        <taxon>Heunggongvirae</taxon>
        <taxon>Uroviricota</taxon>
        <taxon>Caudoviricetes</taxon>
        <taxon>Pantevenvirales</taxon>
        <taxon>Ackermannviridae</taxon>
        <taxon>Aglimvirinae</taxon>
        <taxon>Limestonevirus</taxon>
        <taxon>Limestonevirus RC2014</taxon>
    </lineage>
</organism>
<dbReference type="SUPFAM" id="SSF48168">
    <property type="entry name" value="R1 subunit of ribonucleotide reductase, N-terminal domain"/>
    <property type="match status" value="1"/>
</dbReference>
<dbReference type="SUPFAM" id="SSF51294">
    <property type="entry name" value="Hedgehog/intein (Hint) domain"/>
    <property type="match status" value="1"/>
</dbReference>
<dbReference type="PROSITE" id="PS50817">
    <property type="entry name" value="INTEIN_N_TER"/>
    <property type="match status" value="1"/>
</dbReference>
<dbReference type="InterPro" id="IPR005144">
    <property type="entry name" value="ATP-cone_dom"/>
</dbReference>
<proteinExistence type="inferred from homology"/>
<keyword evidence="3" id="KW-0021">Allosteric enzyme</keyword>
<evidence type="ECO:0000259" key="11">
    <source>
        <dbReference type="PROSITE" id="PS51161"/>
    </source>
</evidence>
<keyword evidence="7 9" id="KW-0215">Deoxyribonucleotide synthesis</keyword>
<dbReference type="GeneID" id="22113357"/>
<reference evidence="12 13" key="1">
    <citation type="journal article" date="2014" name="Arch. Virol.">
        <title>Complete genome sequence of a broad-host-range lytic Dickeya spp. bacteriophage ?D5.</title>
        <authorList>
            <person name="Czajkowski R."/>
            <person name="Ozymko Z."/>
            <person name="Zwirowski S."/>
            <person name="Lojkowska E."/>
        </authorList>
    </citation>
    <scope>NUCLEOTIDE SEQUENCE [LARGE SCALE GENOMIC DNA]</scope>
</reference>
<dbReference type="InterPro" id="IPR008926">
    <property type="entry name" value="RNR_R1-su_N"/>
</dbReference>
<feature type="compositionally biased region" description="Polar residues" evidence="10">
    <location>
        <begin position="617"/>
        <end position="627"/>
    </location>
</feature>
<dbReference type="InterPro" id="IPR030934">
    <property type="entry name" value="Intein_C"/>
</dbReference>
<evidence type="ECO:0000256" key="1">
    <source>
        <dbReference type="ARBA" id="ARBA00010406"/>
    </source>
</evidence>
<evidence type="ECO:0000256" key="9">
    <source>
        <dbReference type="RuleBase" id="RU003410"/>
    </source>
</evidence>
<dbReference type="PANTHER" id="PTHR11573:SF6">
    <property type="entry name" value="RIBONUCLEOSIDE-DIPHOSPHATE REDUCTASE LARGE SUBUNIT"/>
    <property type="match status" value="1"/>
</dbReference>
<dbReference type="Gene3D" id="2.170.16.10">
    <property type="entry name" value="Hedgehog/Intein (Hint) domain"/>
    <property type="match status" value="2"/>
</dbReference>
<evidence type="ECO:0000313" key="12">
    <source>
        <dbReference type="EMBL" id="AHZ60166.1"/>
    </source>
</evidence>
<dbReference type="Pfam" id="PF00317">
    <property type="entry name" value="Ribonuc_red_lgN"/>
    <property type="match status" value="1"/>
</dbReference>